<keyword evidence="3" id="KW-1185">Reference proteome</keyword>
<organism evidence="2 3">
    <name type="scientific">Stylosanthes scabra</name>
    <dbReference type="NCBI Taxonomy" id="79078"/>
    <lineage>
        <taxon>Eukaryota</taxon>
        <taxon>Viridiplantae</taxon>
        <taxon>Streptophyta</taxon>
        <taxon>Embryophyta</taxon>
        <taxon>Tracheophyta</taxon>
        <taxon>Spermatophyta</taxon>
        <taxon>Magnoliopsida</taxon>
        <taxon>eudicotyledons</taxon>
        <taxon>Gunneridae</taxon>
        <taxon>Pentapetalae</taxon>
        <taxon>rosids</taxon>
        <taxon>fabids</taxon>
        <taxon>Fabales</taxon>
        <taxon>Fabaceae</taxon>
        <taxon>Papilionoideae</taxon>
        <taxon>50 kb inversion clade</taxon>
        <taxon>dalbergioids sensu lato</taxon>
        <taxon>Dalbergieae</taxon>
        <taxon>Pterocarpus clade</taxon>
        <taxon>Stylosanthes</taxon>
    </lineage>
</organism>
<feature type="compositionally biased region" description="Polar residues" evidence="1">
    <location>
        <begin position="1"/>
        <end position="18"/>
    </location>
</feature>
<dbReference type="Proteomes" id="UP001341840">
    <property type="component" value="Unassembled WGS sequence"/>
</dbReference>
<evidence type="ECO:0000313" key="3">
    <source>
        <dbReference type="Proteomes" id="UP001341840"/>
    </source>
</evidence>
<accession>A0ABU6RHU0</accession>
<sequence>MASPNASQFSTQSTNESNPGEMDPSISVPRALPHSSLIKDDLNQEISSLAAPIMVASQDNFLYHEGIFKAPDPSIESSILWQNQVYAFMGLPADGESVSAGSPCPEINDADYPFYYSGTTGFGFIQNNMGKKRNQSLI</sequence>
<gene>
    <name evidence="2" type="ORF">PIB30_049983</name>
</gene>
<dbReference type="EMBL" id="JASCZI010030548">
    <property type="protein sequence ID" value="MED6123525.1"/>
    <property type="molecule type" value="Genomic_DNA"/>
</dbReference>
<evidence type="ECO:0000313" key="2">
    <source>
        <dbReference type="EMBL" id="MED6123525.1"/>
    </source>
</evidence>
<reference evidence="2 3" key="1">
    <citation type="journal article" date="2023" name="Plants (Basel)">
        <title>Bridging the Gap: Combining Genomics and Transcriptomics Approaches to Understand Stylosanthes scabra, an Orphan Legume from the Brazilian Caatinga.</title>
        <authorList>
            <person name="Ferreira-Neto J.R.C."/>
            <person name="da Silva M.D."/>
            <person name="Binneck E."/>
            <person name="de Melo N.F."/>
            <person name="da Silva R.H."/>
            <person name="de Melo A.L.T.M."/>
            <person name="Pandolfi V."/>
            <person name="Bustamante F.O."/>
            <person name="Brasileiro-Vidal A.C."/>
            <person name="Benko-Iseppon A.M."/>
        </authorList>
    </citation>
    <scope>NUCLEOTIDE SEQUENCE [LARGE SCALE GENOMIC DNA]</scope>
    <source>
        <tissue evidence="2">Leaves</tissue>
    </source>
</reference>
<evidence type="ECO:0000256" key="1">
    <source>
        <dbReference type="SAM" id="MobiDB-lite"/>
    </source>
</evidence>
<comment type="caution">
    <text evidence="2">The sequence shown here is derived from an EMBL/GenBank/DDBJ whole genome shotgun (WGS) entry which is preliminary data.</text>
</comment>
<name>A0ABU6RHU0_9FABA</name>
<proteinExistence type="predicted"/>
<protein>
    <submittedName>
        <fullName evidence="2">Uncharacterized protein</fullName>
    </submittedName>
</protein>
<feature type="region of interest" description="Disordered" evidence="1">
    <location>
        <begin position="1"/>
        <end position="30"/>
    </location>
</feature>